<evidence type="ECO:0000313" key="4">
    <source>
        <dbReference type="Proteomes" id="UP000471753"/>
    </source>
</evidence>
<protein>
    <submittedName>
        <fullName evidence="3">DUF4263 domain-containing protein</fullName>
    </submittedName>
</protein>
<dbReference type="EMBL" id="WUFT01000009">
    <property type="protein sequence ID" value="NEJ72072.1"/>
    <property type="molecule type" value="Genomic_DNA"/>
</dbReference>
<feature type="domain" description="Shedu protein SduA C-terminal" evidence="2">
    <location>
        <begin position="284"/>
        <end position="443"/>
    </location>
</feature>
<organism evidence="3 4">
    <name type="scientific">Rhizobium phaseoli</name>
    <dbReference type="NCBI Taxonomy" id="396"/>
    <lineage>
        <taxon>Bacteria</taxon>
        <taxon>Pseudomonadati</taxon>
        <taxon>Pseudomonadota</taxon>
        <taxon>Alphaproteobacteria</taxon>
        <taxon>Hyphomicrobiales</taxon>
        <taxon>Rhizobiaceae</taxon>
        <taxon>Rhizobium/Agrobacterium group</taxon>
        <taxon>Rhizobium</taxon>
    </lineage>
</organism>
<evidence type="ECO:0000313" key="3">
    <source>
        <dbReference type="EMBL" id="NEJ72072.1"/>
    </source>
</evidence>
<dbReference type="Proteomes" id="UP000471753">
    <property type="component" value="Unassembled WGS sequence"/>
</dbReference>
<comment type="caution">
    <text evidence="3">The sequence shown here is derived from an EMBL/GenBank/DDBJ whole genome shotgun (WGS) entry which is preliminary data.</text>
</comment>
<reference evidence="3 4" key="1">
    <citation type="submission" date="2019-12" db="EMBL/GenBank/DDBJ databases">
        <title>Rhizobium genotypes associated with high levels of biological nitrogen fixation by grain legumes in a temperate-maritime cropping system.</title>
        <authorList>
            <person name="Maluk M."/>
            <person name="Francesc Ferrando Molina F."/>
            <person name="Lopez Del Egido L."/>
            <person name="Lafos M."/>
            <person name="Langarica-Fuentes A."/>
            <person name="Gebre Yohannes G."/>
            <person name="Young M.W."/>
            <person name="Martin P."/>
            <person name="Gantlett R."/>
            <person name="Kenicer G."/>
            <person name="Hawes C."/>
            <person name="Begg G.S."/>
            <person name="Quilliam R.S."/>
            <person name="Squire G.R."/>
            <person name="Poole P.S."/>
            <person name="Young P.W."/>
            <person name="Iannetta P.M."/>
            <person name="James E.K."/>
        </authorList>
    </citation>
    <scope>NUCLEOTIDE SEQUENCE [LARGE SCALE GENOMIC DNA]</scope>
    <source>
        <strain evidence="3 4">JHI366</strain>
    </source>
</reference>
<evidence type="ECO:0000259" key="2">
    <source>
        <dbReference type="Pfam" id="PF14082"/>
    </source>
</evidence>
<feature type="region of interest" description="Disordered" evidence="1">
    <location>
        <begin position="459"/>
        <end position="497"/>
    </location>
</feature>
<dbReference type="AlphaFoldDB" id="A0A7K3UEH1"/>
<dbReference type="InterPro" id="IPR025359">
    <property type="entry name" value="SduA_C"/>
</dbReference>
<accession>A0A7K3UEH1</accession>
<feature type="compositionally biased region" description="Acidic residues" evidence="1">
    <location>
        <begin position="463"/>
        <end position="491"/>
    </location>
</feature>
<sequence>MADEWNGELRLIVHDLGDTINVDVQLNDRLVQSVNTFYNWPAVNEPKQLFTIDLDRKVAGIFPLITYRSDKIYAQKYSQIRSIWFDLPDDDVGRPTDHDSAVEFLKQYLPGGFVQDPTYGLGVTKELRPIIQAVEKIDKVARIVIVAKEATRHEHSTFYFSEMDFDTLRVAFGRTTRRHQQESLMERNILAHNNVLHKVYPDIYRMKEPPYRPGTIYKLVGGQDAAQTVLERKDRTALLKTVVGNAAAIADRDPKEFVQLQKDLELVSLDQLIHSFEKSMARNHNESHWQKMLELNPFILSMVFGYPIVIVQAAASVGGGTIAGNGTKIADFLSKNSSSHNAAIVEIKTPQTPVCGTVYRGGAWKPSNHLMGAVVQVLDQRQKFTLSLSLHKQFSPALSDLQAYAVDCVIVIGKMPTDISQVGSFEMMRGQFKDVRIVTFDELFGKLLLLREMLTGERYVSSPDDEDDHDDLDALFEVEPDEEDDDPDFGEVENSSR</sequence>
<dbReference type="Pfam" id="PF14082">
    <property type="entry name" value="SduA_C"/>
    <property type="match status" value="1"/>
</dbReference>
<dbReference type="RefSeq" id="WP_164011285.1">
    <property type="nucleotide sequence ID" value="NZ_WUFT01000009.1"/>
</dbReference>
<evidence type="ECO:0000256" key="1">
    <source>
        <dbReference type="SAM" id="MobiDB-lite"/>
    </source>
</evidence>
<name>A0A7K3UEH1_9HYPH</name>
<gene>
    <name evidence="3" type="ORF">GR197_16240</name>
</gene>
<proteinExistence type="predicted"/>